<dbReference type="OrthoDB" id="264015at2759"/>
<keyword evidence="5" id="KW-1185">Reference proteome</keyword>
<keyword evidence="2" id="KW-0812">Transmembrane</keyword>
<dbReference type="STRING" id="747725.A0A168L4P7"/>
<feature type="transmembrane region" description="Helical" evidence="2">
    <location>
        <begin position="54"/>
        <end position="78"/>
    </location>
</feature>
<feature type="transmembrane region" description="Helical" evidence="2">
    <location>
        <begin position="197"/>
        <end position="218"/>
    </location>
</feature>
<evidence type="ECO:0000313" key="5">
    <source>
        <dbReference type="Proteomes" id="UP000077051"/>
    </source>
</evidence>
<keyword evidence="2" id="KW-1133">Transmembrane helix</keyword>
<dbReference type="PANTHER" id="PTHR35152:SF1">
    <property type="entry name" value="DOMAIN SIGNALLING PROTEIN, PUTATIVE (AFU_ORTHOLOGUE AFUA_5G11310)-RELATED"/>
    <property type="match status" value="1"/>
</dbReference>
<feature type="transmembrane region" description="Helical" evidence="2">
    <location>
        <begin position="238"/>
        <end position="259"/>
    </location>
</feature>
<feature type="compositionally biased region" description="Polar residues" evidence="1">
    <location>
        <begin position="876"/>
        <end position="893"/>
    </location>
</feature>
<dbReference type="VEuPathDB" id="FungiDB:MUCCIDRAFT_81119"/>
<dbReference type="Proteomes" id="UP000077051">
    <property type="component" value="Unassembled WGS sequence"/>
</dbReference>
<feature type="region of interest" description="Disordered" evidence="1">
    <location>
        <begin position="438"/>
        <end position="542"/>
    </location>
</feature>
<evidence type="ECO:0000259" key="3">
    <source>
        <dbReference type="PROSITE" id="PS50924"/>
    </source>
</evidence>
<evidence type="ECO:0000256" key="2">
    <source>
        <dbReference type="SAM" id="Phobius"/>
    </source>
</evidence>
<comment type="caution">
    <text evidence="4">The sequence shown here is derived from an EMBL/GenBank/DDBJ whole genome shotgun (WGS) entry which is preliminary data.</text>
</comment>
<reference evidence="4 5" key="1">
    <citation type="submission" date="2015-06" db="EMBL/GenBank/DDBJ databases">
        <title>Expansion of signal transduction pathways in fungi by whole-genome duplication.</title>
        <authorList>
            <consortium name="DOE Joint Genome Institute"/>
            <person name="Corrochano L.M."/>
            <person name="Kuo A."/>
            <person name="Marcet-Houben M."/>
            <person name="Polaino S."/>
            <person name="Salamov A."/>
            <person name="Villalobos J.M."/>
            <person name="Alvarez M.I."/>
            <person name="Avalos J."/>
            <person name="Benito E.P."/>
            <person name="Benoit I."/>
            <person name="Burger G."/>
            <person name="Camino L.P."/>
            <person name="Canovas D."/>
            <person name="Cerda-Olmedo E."/>
            <person name="Cheng J.-F."/>
            <person name="Dominguez A."/>
            <person name="Elias M."/>
            <person name="Eslava A.P."/>
            <person name="Glaser F."/>
            <person name="Grimwood J."/>
            <person name="Gutierrez G."/>
            <person name="Heitman J."/>
            <person name="Henrissat B."/>
            <person name="Iturriaga E.A."/>
            <person name="Lang B.F."/>
            <person name="Lavin J.L."/>
            <person name="Lee S."/>
            <person name="Li W."/>
            <person name="Lindquist E."/>
            <person name="Lopez-Garcia S."/>
            <person name="Luque E.M."/>
            <person name="Marcos A.T."/>
            <person name="Martin J."/>
            <person name="Mccluskey K."/>
            <person name="Medina H.R."/>
            <person name="Miralles-Duran A."/>
            <person name="Miyazaki A."/>
            <person name="Munoz-Torres E."/>
            <person name="Oguiza J.A."/>
            <person name="Ohm R."/>
            <person name="Olmedo M."/>
            <person name="Orejas M."/>
            <person name="Ortiz-Castellanos L."/>
            <person name="Pisabarro A.G."/>
            <person name="Rodriguez-Romero J."/>
            <person name="Ruiz-Herrera J."/>
            <person name="Ruiz-Vazquez R."/>
            <person name="Sanz C."/>
            <person name="Schackwitz W."/>
            <person name="Schmutz J."/>
            <person name="Shahriari M."/>
            <person name="Shelest E."/>
            <person name="Silva-Franco F."/>
            <person name="Soanes D."/>
            <person name="Syed K."/>
            <person name="Tagua V.G."/>
            <person name="Talbot N.J."/>
            <person name="Thon M."/>
            <person name="De Vries R.P."/>
            <person name="Wiebenga A."/>
            <person name="Yadav J.S."/>
            <person name="Braun E.L."/>
            <person name="Baker S."/>
            <person name="Garre V."/>
            <person name="Horwitz B."/>
            <person name="Torres-Martinez S."/>
            <person name="Idnurm A."/>
            <person name="Herrera-Estrella A."/>
            <person name="Gabaldon T."/>
            <person name="Grigoriev I.V."/>
        </authorList>
    </citation>
    <scope>NUCLEOTIDE SEQUENCE [LARGE SCALE GENOMIC DNA]</scope>
    <source>
        <strain evidence="4 5">CBS 277.49</strain>
    </source>
</reference>
<sequence>MSSSSSDSNVSSAMGVEAIQSFNGGIIFVSYLISVAGAQTTLELLTRRTHIRGYYNWFLLTAAAFVMGAVSIWSMHFIGNNSMTLILYDESYQLSYKAGYTFASLVVAIACMFLAFAFVGITEDAKLMRIIPSGIFAGLGIVCMHYMGQFAIDYFVLVYKIGYLIGAIVIACVAVTVALYIFFKLREKWMNLWYKRLGCACLMALAVCGMHYTALVGTEFYRPSFHGPVPVPKLQTPALIGIISAVIVSACVGLLYVSVKAGMQKLPMYQKNTNKRLILDSVIFDPIGRILVKVDGTLPMTEVVRHLELNESKQEFTTSHPLFIRLFETAVHKASLRFSGDNRPSGISATSTIEAYDAIESQFLEGCRELREELRFDDYGDIGVLSDIVVTTDTISKATHKFAKSSQLFRSSSGSSWSKKVVMNSTGQPSLTDHEMSFQQLQHHLQSEEDDDEEGHRKSTGSGTSKTKKTKKPYKWGHQKKKSSADDEETVIESVNTLSGKRSSGGTTLVVPTSAGGGHHSSSDENSHQEDVKSVNDRLSVEDSDGEDKHIFMVRKLAFEKDVERLLSQGYRFAEPIFIAKTMGAKLRIPAEHMRHHFADMQQMCDSICALTQHDWVPSAIEPAPNPTLFKASTKSAVYVGAFALVDETKELTNMHILVDKAKRFAFPLVQLALDQNMEYPTHLEADQVEFLHKLQGYSLFDMANLTQTLLTYQANEHEDGKITLPSEHFIRGIENAARQLLESTSYSRALYQTSKLHAIILDLPPFALSTGPCQLILFKSFVNTPGAMAAVNHTFSEPIKCIPLPVYKPLSGFITDQAAAIYKASNQAVAPPTYLMQQQMYRQQTNYDGKRMLYSSGGEDDITIQMDTFTERLETTPSDQDLPTTTNTTASDPFSLPPPPRAKRNRFKLTNALLSNGTFDILSPLQDGTVKTTTSTRNLQALQAAPLTVLTTQDRFWWINPIVEETIHSNMN</sequence>
<feature type="region of interest" description="Disordered" evidence="1">
    <location>
        <begin position="875"/>
        <end position="904"/>
    </location>
</feature>
<feature type="compositionally biased region" description="Basic residues" evidence="1">
    <location>
        <begin position="466"/>
        <end position="482"/>
    </location>
</feature>
<evidence type="ECO:0000256" key="1">
    <source>
        <dbReference type="SAM" id="MobiDB-lite"/>
    </source>
</evidence>
<evidence type="ECO:0000313" key="4">
    <source>
        <dbReference type="EMBL" id="OAD03108.1"/>
    </source>
</evidence>
<name>A0A168L4P7_MUCCL</name>
<organism evidence="4 5">
    <name type="scientific">Mucor lusitanicus CBS 277.49</name>
    <dbReference type="NCBI Taxonomy" id="747725"/>
    <lineage>
        <taxon>Eukaryota</taxon>
        <taxon>Fungi</taxon>
        <taxon>Fungi incertae sedis</taxon>
        <taxon>Mucoromycota</taxon>
        <taxon>Mucoromycotina</taxon>
        <taxon>Mucoromycetes</taxon>
        <taxon>Mucorales</taxon>
        <taxon>Mucorineae</taxon>
        <taxon>Mucoraceae</taxon>
        <taxon>Mucor</taxon>
    </lineage>
</organism>
<feature type="domain" description="MHYT" evidence="3">
    <location>
        <begin position="22"/>
        <end position="221"/>
    </location>
</feature>
<feature type="compositionally biased region" description="Basic and acidic residues" evidence="1">
    <location>
        <begin position="521"/>
        <end position="542"/>
    </location>
</feature>
<keyword evidence="2" id="KW-0472">Membrane</keyword>
<dbReference type="EMBL" id="AMYB01000004">
    <property type="protein sequence ID" value="OAD03108.1"/>
    <property type="molecule type" value="Genomic_DNA"/>
</dbReference>
<feature type="transmembrane region" description="Helical" evidence="2">
    <location>
        <begin position="134"/>
        <end position="157"/>
    </location>
</feature>
<protein>
    <recommendedName>
        <fullName evidence="3">MHYT domain-containing protein</fullName>
    </recommendedName>
</protein>
<feature type="transmembrane region" description="Helical" evidence="2">
    <location>
        <begin position="98"/>
        <end position="122"/>
    </location>
</feature>
<feature type="transmembrane region" description="Helical" evidence="2">
    <location>
        <begin position="20"/>
        <end position="42"/>
    </location>
</feature>
<dbReference type="AlphaFoldDB" id="A0A168L4P7"/>
<gene>
    <name evidence="4" type="ORF">MUCCIDRAFT_81119</name>
</gene>
<feature type="compositionally biased region" description="Polar residues" evidence="1">
    <location>
        <begin position="493"/>
        <end position="511"/>
    </location>
</feature>
<dbReference type="Pfam" id="PF03707">
    <property type="entry name" value="MHYT"/>
    <property type="match status" value="2"/>
</dbReference>
<feature type="transmembrane region" description="Helical" evidence="2">
    <location>
        <begin position="163"/>
        <end position="185"/>
    </location>
</feature>
<accession>A0A168L4P7</accession>
<dbReference type="InterPro" id="IPR005330">
    <property type="entry name" value="MHYT_dom"/>
</dbReference>
<proteinExistence type="predicted"/>
<dbReference type="PROSITE" id="PS50924">
    <property type="entry name" value="MHYT"/>
    <property type="match status" value="1"/>
</dbReference>
<dbReference type="PANTHER" id="PTHR35152">
    <property type="entry name" value="DOMAIN SIGNALLING PROTEIN, PUTATIVE (AFU_ORTHOLOGUE AFUA_5G11310)-RELATED"/>
    <property type="match status" value="1"/>
</dbReference>